<dbReference type="SUPFAM" id="SSF53474">
    <property type="entry name" value="alpha/beta-Hydrolases"/>
    <property type="match status" value="1"/>
</dbReference>
<accession>A0A6J6X320</accession>
<dbReference type="EMBL" id="CAFAAI010000056">
    <property type="protein sequence ID" value="CAB4791262.1"/>
    <property type="molecule type" value="Genomic_DNA"/>
</dbReference>
<dbReference type="GO" id="GO:0016042">
    <property type="term" value="P:lipid catabolic process"/>
    <property type="evidence" value="ECO:0007669"/>
    <property type="project" value="UniProtKB-KW"/>
</dbReference>
<organism evidence="4">
    <name type="scientific">freshwater metagenome</name>
    <dbReference type="NCBI Taxonomy" id="449393"/>
    <lineage>
        <taxon>unclassified sequences</taxon>
        <taxon>metagenomes</taxon>
        <taxon>ecological metagenomes</taxon>
    </lineage>
</organism>
<evidence type="ECO:0000256" key="1">
    <source>
        <dbReference type="ARBA" id="ARBA00022801"/>
    </source>
</evidence>
<evidence type="ECO:0000256" key="2">
    <source>
        <dbReference type="ARBA" id="ARBA00022963"/>
    </source>
</evidence>
<dbReference type="InterPro" id="IPR029058">
    <property type="entry name" value="AB_hydrolase_fold"/>
</dbReference>
<dbReference type="PANTHER" id="PTHR10272">
    <property type="entry name" value="PLATELET-ACTIVATING FACTOR ACETYLHYDROLASE"/>
    <property type="match status" value="1"/>
</dbReference>
<gene>
    <name evidence="4" type="ORF">UFOPK2992_00455</name>
</gene>
<name>A0A6J6X320_9ZZZZ</name>
<evidence type="ECO:0000313" key="4">
    <source>
        <dbReference type="EMBL" id="CAB4791262.1"/>
    </source>
</evidence>
<keyword evidence="3" id="KW-0443">Lipid metabolism</keyword>
<reference evidence="4" key="1">
    <citation type="submission" date="2020-05" db="EMBL/GenBank/DDBJ databases">
        <authorList>
            <person name="Chiriac C."/>
            <person name="Salcher M."/>
            <person name="Ghai R."/>
            <person name="Kavagutti S V."/>
        </authorList>
    </citation>
    <scope>NUCLEOTIDE SEQUENCE</scope>
</reference>
<evidence type="ECO:0000256" key="3">
    <source>
        <dbReference type="ARBA" id="ARBA00023098"/>
    </source>
</evidence>
<sequence length="314" mass="33083">MLGVDIWYPASLAHEPLATYELLPGIAFESAGARHEPAVAPGQFPLVLFSHGRTGMRFAYSLLSEALAARGAIVVSADHPGDALADWLLGTNVDDRTNEMNRVGDAGFLLDSVLAGADHVTGLPDDLIAGIDAQRIAAVGHSYGAYTALAMVAGTRGIAADTRVGAVVGMQAYTRTMSDAALGRVHAPTLLVVAELDTSTPPASDADRPWALLPAEPVWRVDLAAAAHQASSDIGLYAELAHQIPDLPQIVVDYLESSARDAIGPGLRPWREGLLLHTEAIWAFLDVVLKIDPQRGAAAVARLADSDGVTVQRR</sequence>
<proteinExistence type="predicted"/>
<protein>
    <submittedName>
        <fullName evidence="4">Unannotated protein</fullName>
    </submittedName>
</protein>
<dbReference type="AlphaFoldDB" id="A0A6J6X320"/>
<dbReference type="Pfam" id="PF03403">
    <property type="entry name" value="PAF-AH_p_II"/>
    <property type="match status" value="1"/>
</dbReference>
<dbReference type="Gene3D" id="3.40.50.1820">
    <property type="entry name" value="alpha/beta hydrolase"/>
    <property type="match status" value="1"/>
</dbReference>
<keyword evidence="2" id="KW-0442">Lipid degradation</keyword>
<keyword evidence="1" id="KW-0378">Hydrolase</keyword>
<dbReference type="PANTHER" id="PTHR10272:SF0">
    <property type="entry name" value="PLATELET-ACTIVATING FACTOR ACETYLHYDROLASE"/>
    <property type="match status" value="1"/>
</dbReference>
<dbReference type="GO" id="GO:0003847">
    <property type="term" value="F:1-alkyl-2-acetylglycerophosphocholine esterase activity"/>
    <property type="evidence" value="ECO:0007669"/>
    <property type="project" value="TreeGrafter"/>
</dbReference>